<dbReference type="EMBL" id="CP001944">
    <property type="protein sequence ID" value="ADM11209.1"/>
    <property type="molecule type" value="Genomic_DNA"/>
</dbReference>
<keyword evidence="6 7" id="KW-0694">RNA-binding</keyword>
<evidence type="ECO:0000256" key="2">
    <source>
        <dbReference type="ARBA" id="ARBA00010725"/>
    </source>
</evidence>
<evidence type="ECO:0000256" key="3">
    <source>
        <dbReference type="ARBA" id="ARBA00022664"/>
    </source>
</evidence>
<dbReference type="KEGG" id="ein:Eint_030650"/>
<organism evidence="9 10">
    <name type="scientific">Encephalitozoon intestinalis (strain ATCC 50506)</name>
    <name type="common">Microsporidian parasite</name>
    <name type="synonym">Septata intestinalis</name>
    <dbReference type="NCBI Taxonomy" id="876142"/>
    <lineage>
        <taxon>Eukaryota</taxon>
        <taxon>Fungi</taxon>
        <taxon>Fungi incertae sedis</taxon>
        <taxon>Microsporidia</taxon>
        <taxon>Unikaryonidae</taxon>
        <taxon>Encephalitozoon</taxon>
    </lineage>
</organism>
<dbReference type="GO" id="GO:0000339">
    <property type="term" value="F:RNA cap binding"/>
    <property type="evidence" value="ECO:0007669"/>
    <property type="project" value="InterPro"/>
</dbReference>
<evidence type="ECO:0000256" key="5">
    <source>
        <dbReference type="ARBA" id="ARBA00023242"/>
    </source>
</evidence>
<reference evidence="9 10" key="2">
    <citation type="journal article" date="2012" name="Proc. Natl. Acad. Sci. U.S.A.">
        <title>Gain and loss of multiple functionally related, horizontally transferred genes in the reduced genomes of two microsporidian parasites.</title>
        <authorList>
            <person name="Pombert J.-F."/>
            <person name="Selman M."/>
            <person name="Burki F."/>
            <person name="Bardell F.T."/>
            <person name="Farinelli L."/>
            <person name="Solter L.F."/>
            <person name="Whitman D.W."/>
            <person name="Weiss L.M."/>
            <person name="Corradi N."/>
            <person name="Keeling P.J."/>
        </authorList>
    </citation>
    <scope>NUCLEOTIDE SEQUENCE [LARGE SCALE GENOMIC DNA]</scope>
    <source>
        <strain evidence="9 10">ATCC 50506</strain>
    </source>
</reference>
<evidence type="ECO:0000313" key="10">
    <source>
        <dbReference type="Proteomes" id="UP000002313"/>
    </source>
</evidence>
<reference evidence="9 10" key="1">
    <citation type="journal article" date="2010" name="Nat. Commun.">
        <title>The complete sequence of the smallest known nuclear genome from the microsporidian Encephalitozoon intestinalis.</title>
        <authorList>
            <person name="Corradi N."/>
            <person name="Pombert J.-F."/>
            <person name="Farinelli L."/>
            <person name="Didier E.S."/>
            <person name="Keeling P.J."/>
        </authorList>
    </citation>
    <scope>NUCLEOTIDE SEQUENCE [LARGE SCALE GENOMIC DNA]</scope>
    <source>
        <strain evidence="9 10">ATCC 50506</strain>
    </source>
</reference>
<feature type="domain" description="RRM" evidence="8">
    <location>
        <begin position="37"/>
        <end position="115"/>
    </location>
</feature>
<dbReference type="PANTHER" id="PTHR18847">
    <property type="entry name" value="20 KD NUCLEAR CAP BINDING PROTEIN"/>
    <property type="match status" value="1"/>
</dbReference>
<keyword evidence="3 7" id="KW-0507">mRNA processing</keyword>
<evidence type="ECO:0000259" key="8">
    <source>
        <dbReference type="PROSITE" id="PS50102"/>
    </source>
</evidence>
<keyword evidence="10" id="KW-1185">Reference proteome</keyword>
<keyword evidence="5 7" id="KW-0539">Nucleus</keyword>
<dbReference type="VEuPathDB" id="MicrosporidiaDB:Eint_030650"/>
<dbReference type="Proteomes" id="UP000002313">
    <property type="component" value="Chromosome III"/>
</dbReference>
<comment type="subcellular location">
    <subcellularLocation>
        <location evidence="1 7">Nucleus</location>
    </subcellularLocation>
</comment>
<dbReference type="Pfam" id="PF00076">
    <property type="entry name" value="RRM_1"/>
    <property type="match status" value="1"/>
</dbReference>
<evidence type="ECO:0000313" key="9">
    <source>
        <dbReference type="EMBL" id="ADM11209.1"/>
    </source>
</evidence>
<dbReference type="AlphaFoldDB" id="E0S674"/>
<dbReference type="Gene3D" id="3.30.70.330">
    <property type="match status" value="1"/>
</dbReference>
<dbReference type="GO" id="GO:0045292">
    <property type="term" value="P:mRNA cis splicing, via spliceosome"/>
    <property type="evidence" value="ECO:0007669"/>
    <property type="project" value="InterPro"/>
</dbReference>
<proteinExistence type="inferred from homology"/>
<dbReference type="InterPro" id="IPR035979">
    <property type="entry name" value="RBD_domain_sf"/>
</dbReference>
<sequence length="157" mass="18394">METLEKYFGGEPGGYFYREKTFVGTDEEYLEAKKNSSTIFVSNVPTNVREERIWELFLLCGAVKRVIMGLNRNTLRFCGFCFVEFYEVCSADMAVRYINGFRIDQVPLTIDKDYGFVEGRQYGRGVFGGRVKADKMYLEDKHQRDGVKRRRQGRFLR</sequence>
<dbReference type="PANTHER" id="PTHR18847:SF0">
    <property type="entry name" value="NUCLEAR CAP-BINDING PROTEIN SUBUNIT 2"/>
    <property type="match status" value="1"/>
</dbReference>
<comment type="similarity">
    <text evidence="2 7">Belongs to the RRM NCBP2 family.</text>
</comment>
<evidence type="ECO:0000256" key="7">
    <source>
        <dbReference type="RuleBase" id="RU364036"/>
    </source>
</evidence>
<evidence type="ECO:0000256" key="1">
    <source>
        <dbReference type="ARBA" id="ARBA00004123"/>
    </source>
</evidence>
<dbReference type="GO" id="GO:0005634">
    <property type="term" value="C:nucleus"/>
    <property type="evidence" value="ECO:0007669"/>
    <property type="project" value="UniProtKB-SubCell"/>
</dbReference>
<gene>
    <name evidence="9" type="ORF">Eint_030650</name>
</gene>
<evidence type="ECO:0000256" key="6">
    <source>
        <dbReference type="PROSITE-ProRule" id="PRU00176"/>
    </source>
</evidence>
<dbReference type="InterPro" id="IPR027157">
    <property type="entry name" value="NCBP2"/>
</dbReference>
<keyword evidence="4 7" id="KW-0508">mRNA splicing</keyword>
<dbReference type="SUPFAM" id="SSF54928">
    <property type="entry name" value="RNA-binding domain, RBD"/>
    <property type="match status" value="1"/>
</dbReference>
<dbReference type="OrthoDB" id="201398at2759"/>
<protein>
    <recommendedName>
        <fullName evidence="7">Nuclear cap-binding protein subunit 2</fullName>
    </recommendedName>
    <alternativeName>
        <fullName evidence="7">20 kDa nuclear cap-binding protein</fullName>
    </alternativeName>
</protein>
<accession>E0S674</accession>
<dbReference type="GeneID" id="9698948"/>
<evidence type="ECO:0000256" key="4">
    <source>
        <dbReference type="ARBA" id="ARBA00023187"/>
    </source>
</evidence>
<dbReference type="InterPro" id="IPR012677">
    <property type="entry name" value="Nucleotide-bd_a/b_plait_sf"/>
</dbReference>
<dbReference type="HOGENOM" id="CLU_070952_2_1_1"/>
<name>E0S674_ENCIT</name>
<dbReference type="GO" id="GO:0005846">
    <property type="term" value="C:nuclear cap binding complex"/>
    <property type="evidence" value="ECO:0007669"/>
    <property type="project" value="InterPro"/>
</dbReference>
<dbReference type="InterPro" id="IPR000504">
    <property type="entry name" value="RRM_dom"/>
</dbReference>
<dbReference type="RefSeq" id="XP_003072569.1">
    <property type="nucleotide sequence ID" value="XM_003072523.1"/>
</dbReference>
<dbReference type="PROSITE" id="PS50102">
    <property type="entry name" value="RRM"/>
    <property type="match status" value="1"/>
</dbReference>
<dbReference type="SMART" id="SM00360">
    <property type="entry name" value="RRM"/>
    <property type="match status" value="1"/>
</dbReference>